<keyword evidence="3" id="KW-1185">Reference proteome</keyword>
<dbReference type="RefSeq" id="WP_188629868.1">
    <property type="nucleotide sequence ID" value="NZ_BMKE01000014.1"/>
</dbReference>
<accession>A0ABQ1IMN1</accession>
<organism evidence="2 3">
    <name type="scientific">Oceanisphaera marina</name>
    <dbReference type="NCBI Taxonomy" id="2017550"/>
    <lineage>
        <taxon>Bacteria</taxon>
        <taxon>Pseudomonadati</taxon>
        <taxon>Pseudomonadota</taxon>
        <taxon>Gammaproteobacteria</taxon>
        <taxon>Aeromonadales</taxon>
        <taxon>Aeromonadaceae</taxon>
        <taxon>Oceanisphaera</taxon>
    </lineage>
</organism>
<evidence type="ECO:0000256" key="1">
    <source>
        <dbReference type="SAM" id="SignalP"/>
    </source>
</evidence>
<comment type="caution">
    <text evidence="2">The sequence shown here is derived from an EMBL/GenBank/DDBJ whole genome shotgun (WGS) entry which is preliminary data.</text>
</comment>
<dbReference type="Proteomes" id="UP000646152">
    <property type="component" value="Unassembled WGS sequence"/>
</dbReference>
<proteinExistence type="predicted"/>
<sequence length="188" mass="20891">MRTNSINKHLAACLLCAQALFWSPQLLAADPLPAAQGRVVLTVTGDITLTNTNEPLKTGATHEAEFDLALLNSLPQHEFSTETPWTDGVHHFRGVLVKDLLQRVGAKSAWVKAIALNAYYHEFDSGSPELASLLLTTHLDGKPMKIRDKGPVWLMLPLSEHSELDNKRYYELLIWQLKTLDVGNGKNL</sequence>
<protein>
    <recommendedName>
        <fullName evidence="4">Molybdopterin-binding oxidoreductase</fullName>
    </recommendedName>
</protein>
<evidence type="ECO:0008006" key="4">
    <source>
        <dbReference type="Google" id="ProtNLM"/>
    </source>
</evidence>
<feature type="signal peptide" evidence="1">
    <location>
        <begin position="1"/>
        <end position="28"/>
    </location>
</feature>
<dbReference type="SUPFAM" id="SSF56524">
    <property type="entry name" value="Oxidoreductase molybdopterin-binding domain"/>
    <property type="match status" value="1"/>
</dbReference>
<evidence type="ECO:0000313" key="2">
    <source>
        <dbReference type="EMBL" id="GGB45753.1"/>
    </source>
</evidence>
<name>A0ABQ1IMN1_9GAMM</name>
<evidence type="ECO:0000313" key="3">
    <source>
        <dbReference type="Proteomes" id="UP000646152"/>
    </source>
</evidence>
<dbReference type="EMBL" id="BMKE01000014">
    <property type="protein sequence ID" value="GGB45753.1"/>
    <property type="molecule type" value="Genomic_DNA"/>
</dbReference>
<dbReference type="InterPro" id="IPR036374">
    <property type="entry name" value="OxRdtase_Mopterin-bd_sf"/>
</dbReference>
<reference evidence="3" key="1">
    <citation type="journal article" date="2019" name="Int. J. Syst. Evol. Microbiol.">
        <title>The Global Catalogue of Microorganisms (GCM) 10K type strain sequencing project: providing services to taxonomists for standard genome sequencing and annotation.</title>
        <authorList>
            <consortium name="The Broad Institute Genomics Platform"/>
            <consortium name="The Broad Institute Genome Sequencing Center for Infectious Disease"/>
            <person name="Wu L."/>
            <person name="Ma J."/>
        </authorList>
    </citation>
    <scope>NUCLEOTIDE SEQUENCE [LARGE SCALE GENOMIC DNA]</scope>
    <source>
        <strain evidence="3">CGMCC 1.15923</strain>
    </source>
</reference>
<gene>
    <name evidence="2" type="ORF">GCM10011502_18840</name>
</gene>
<keyword evidence="1" id="KW-0732">Signal</keyword>
<feature type="chain" id="PRO_5046807835" description="Molybdopterin-binding oxidoreductase" evidence="1">
    <location>
        <begin position="29"/>
        <end position="188"/>
    </location>
</feature>